<dbReference type="AlphaFoldDB" id="S7NIJ0"/>
<dbReference type="GO" id="GO:0005794">
    <property type="term" value="C:Golgi apparatus"/>
    <property type="evidence" value="ECO:0007669"/>
    <property type="project" value="TreeGrafter"/>
</dbReference>
<dbReference type="eggNOG" id="ENOG502TB0W">
    <property type="taxonomic scope" value="Eukaryota"/>
</dbReference>
<dbReference type="Gene3D" id="1.20.5.1700">
    <property type="match status" value="1"/>
</dbReference>
<evidence type="ECO:0000313" key="3">
    <source>
        <dbReference type="Proteomes" id="UP000052978"/>
    </source>
</evidence>
<dbReference type="EMBL" id="KE164347">
    <property type="protein sequence ID" value="EPQ17284.1"/>
    <property type="molecule type" value="Genomic_DNA"/>
</dbReference>
<protein>
    <submittedName>
        <fullName evidence="2">Bone marrow stromal antigen 2</fullName>
    </submittedName>
</protein>
<keyword evidence="1" id="KW-1133">Transmembrane helix</keyword>
<dbReference type="PANTHER" id="PTHR15190">
    <property type="entry name" value="BONE MARROW STROMAL ANTIGEN 2"/>
    <property type="match status" value="1"/>
</dbReference>
<evidence type="ECO:0000313" key="2">
    <source>
        <dbReference type="EMBL" id="EPQ17284.1"/>
    </source>
</evidence>
<dbReference type="GO" id="GO:0008191">
    <property type="term" value="F:metalloendopeptidase inhibitor activity"/>
    <property type="evidence" value="ECO:0007669"/>
    <property type="project" value="TreeGrafter"/>
</dbReference>
<dbReference type="OrthoDB" id="9635065at2759"/>
<organism evidence="2 3">
    <name type="scientific">Myotis brandtii</name>
    <name type="common">Brandt's bat</name>
    <dbReference type="NCBI Taxonomy" id="109478"/>
    <lineage>
        <taxon>Eukaryota</taxon>
        <taxon>Metazoa</taxon>
        <taxon>Chordata</taxon>
        <taxon>Craniata</taxon>
        <taxon>Vertebrata</taxon>
        <taxon>Euteleostomi</taxon>
        <taxon>Mammalia</taxon>
        <taxon>Eutheria</taxon>
        <taxon>Laurasiatheria</taxon>
        <taxon>Chiroptera</taxon>
        <taxon>Yangochiroptera</taxon>
        <taxon>Vespertilionidae</taxon>
        <taxon>Myotis</taxon>
    </lineage>
</organism>
<dbReference type="Proteomes" id="UP000052978">
    <property type="component" value="Unassembled WGS sequence"/>
</dbReference>
<feature type="transmembrane region" description="Helical" evidence="1">
    <location>
        <begin position="29"/>
        <end position="52"/>
    </location>
</feature>
<proteinExistence type="predicted"/>
<dbReference type="Pfam" id="PF16716">
    <property type="entry name" value="BST2"/>
    <property type="match status" value="1"/>
</dbReference>
<sequence>MAPTSHRYSPLPRDENPKTLEDRKLPVRVWILLGLLVLLVVGLSVATGVLAAKFNRPACKDGLPAEQECRNITHLLEQELTQAQEVLRGTEAQAATCNQTVGSHCHS</sequence>
<dbReference type="KEGG" id="myb:102245188"/>
<dbReference type="PANTHER" id="PTHR15190:SF1">
    <property type="entry name" value="BONE MARROW STROMAL ANTIGEN 2"/>
    <property type="match status" value="1"/>
</dbReference>
<accession>S7NIJ0</accession>
<keyword evidence="1" id="KW-0472">Membrane</keyword>
<dbReference type="GO" id="GO:0045087">
    <property type="term" value="P:innate immune response"/>
    <property type="evidence" value="ECO:0007669"/>
    <property type="project" value="TreeGrafter"/>
</dbReference>
<name>S7NIJ0_MYOBR</name>
<evidence type="ECO:0000256" key="1">
    <source>
        <dbReference type="SAM" id="Phobius"/>
    </source>
</evidence>
<keyword evidence="1" id="KW-0812">Transmembrane</keyword>
<dbReference type="InterPro" id="IPR024886">
    <property type="entry name" value="BST2"/>
</dbReference>
<keyword evidence="3" id="KW-1185">Reference proteome</keyword>
<dbReference type="GO" id="GO:0051607">
    <property type="term" value="P:defense response to virus"/>
    <property type="evidence" value="ECO:0007669"/>
    <property type="project" value="InterPro"/>
</dbReference>
<dbReference type="GO" id="GO:0009986">
    <property type="term" value="C:cell surface"/>
    <property type="evidence" value="ECO:0007669"/>
    <property type="project" value="TreeGrafter"/>
</dbReference>
<gene>
    <name evidence="2" type="ORF">D623_10000530</name>
</gene>
<reference evidence="2 3" key="1">
    <citation type="journal article" date="2013" name="Nat. Commun.">
        <title>Genome analysis reveals insights into physiology and longevity of the Brandt's bat Myotis brandtii.</title>
        <authorList>
            <person name="Seim I."/>
            <person name="Fang X."/>
            <person name="Xiong Z."/>
            <person name="Lobanov A.V."/>
            <person name="Huang Z."/>
            <person name="Ma S."/>
            <person name="Feng Y."/>
            <person name="Turanov A.A."/>
            <person name="Zhu Y."/>
            <person name="Lenz T.L."/>
            <person name="Gerashchenko M.V."/>
            <person name="Fan D."/>
            <person name="Hee Yim S."/>
            <person name="Yao X."/>
            <person name="Jordan D."/>
            <person name="Xiong Y."/>
            <person name="Ma Y."/>
            <person name="Lyapunov A.N."/>
            <person name="Chen G."/>
            <person name="Kulakova O.I."/>
            <person name="Sun Y."/>
            <person name="Lee S.G."/>
            <person name="Bronson R.T."/>
            <person name="Moskalev A.A."/>
            <person name="Sunyaev S.R."/>
            <person name="Zhang G."/>
            <person name="Krogh A."/>
            <person name="Wang J."/>
            <person name="Gladyshev V.N."/>
        </authorList>
    </citation>
    <scope>NUCLEOTIDE SEQUENCE [LARGE SCALE GENOMIC DNA]</scope>
</reference>